<dbReference type="Gene3D" id="3.30.1340.30">
    <property type="match status" value="1"/>
</dbReference>
<name>A0A1C5IN48_9ACTN</name>
<evidence type="ECO:0000259" key="1">
    <source>
        <dbReference type="PROSITE" id="PS50914"/>
    </source>
</evidence>
<gene>
    <name evidence="2" type="ORF">GA0074704_3626</name>
</gene>
<proteinExistence type="predicted"/>
<keyword evidence="3" id="KW-1185">Reference proteome</keyword>
<reference evidence="2 3" key="1">
    <citation type="submission" date="2016-06" db="EMBL/GenBank/DDBJ databases">
        <authorList>
            <person name="Kjaerup R.B."/>
            <person name="Dalgaard T.S."/>
            <person name="Juul-Madsen H.R."/>
        </authorList>
    </citation>
    <scope>NUCLEOTIDE SEQUENCE [LARGE SCALE GENOMIC DNA]</scope>
    <source>
        <strain evidence="2 3">DSM 45097</strain>
    </source>
</reference>
<dbReference type="Proteomes" id="UP000198210">
    <property type="component" value="Chromosome I"/>
</dbReference>
<organism evidence="2 3">
    <name type="scientific">Micromonospora siamensis</name>
    <dbReference type="NCBI Taxonomy" id="299152"/>
    <lineage>
        <taxon>Bacteria</taxon>
        <taxon>Bacillati</taxon>
        <taxon>Actinomycetota</taxon>
        <taxon>Actinomycetes</taxon>
        <taxon>Micromonosporales</taxon>
        <taxon>Micromonosporaceae</taxon>
        <taxon>Micromonospora</taxon>
    </lineage>
</organism>
<protein>
    <submittedName>
        <fullName evidence="2">BON domain-containing protein</fullName>
    </submittedName>
</protein>
<dbReference type="EMBL" id="LT607751">
    <property type="protein sequence ID" value="SCG59757.1"/>
    <property type="molecule type" value="Genomic_DNA"/>
</dbReference>
<accession>A0A1C5IN48</accession>
<dbReference type="InterPro" id="IPR007055">
    <property type="entry name" value="BON_dom"/>
</dbReference>
<dbReference type="AlphaFoldDB" id="A0A1C5IN48"/>
<dbReference type="PROSITE" id="PS50914">
    <property type="entry name" value="BON"/>
    <property type="match status" value="1"/>
</dbReference>
<evidence type="ECO:0000313" key="2">
    <source>
        <dbReference type="EMBL" id="SCG59757.1"/>
    </source>
</evidence>
<evidence type="ECO:0000313" key="3">
    <source>
        <dbReference type="Proteomes" id="UP000198210"/>
    </source>
</evidence>
<dbReference type="Pfam" id="PF04972">
    <property type="entry name" value="BON"/>
    <property type="match status" value="1"/>
</dbReference>
<sequence length="98" mass="10506">MVMFWPFPDDHTWGGAAGVPDLGDDDARIATAVARLLATHAATRRQRLTVSAQNRVVILTGAVSDPHARRIAGTLAWQAPGVADVCNALRLPTPRQRA</sequence>
<feature type="domain" description="BON" evidence="1">
    <location>
        <begin position="25"/>
        <end position="93"/>
    </location>
</feature>